<feature type="transmembrane region" description="Helical" evidence="1">
    <location>
        <begin position="6"/>
        <end position="25"/>
    </location>
</feature>
<sequence>MNEFYVSLSVHCFCLAAMPFVQYIISSRQHMLATPNIILVVHRRNNRMEGGKWFQQKETARVIQE</sequence>
<reference evidence="2" key="1">
    <citation type="submission" date="2014-09" db="EMBL/GenBank/DDBJ databases">
        <authorList>
            <person name="Magalhaes I.L.F."/>
            <person name="Oliveira U."/>
            <person name="Santos F.R."/>
            <person name="Vidigal T.H.D.A."/>
            <person name="Brescovit A.D."/>
            <person name="Santos A.J."/>
        </authorList>
    </citation>
    <scope>NUCLEOTIDE SEQUENCE</scope>
    <source>
        <tissue evidence="2">Shoot tissue taken approximately 20 cm above the soil surface</tissue>
    </source>
</reference>
<evidence type="ECO:0000313" key="2">
    <source>
        <dbReference type="EMBL" id="JAD66899.1"/>
    </source>
</evidence>
<reference evidence="2" key="2">
    <citation type="journal article" date="2015" name="Data Brief">
        <title>Shoot transcriptome of the giant reed, Arundo donax.</title>
        <authorList>
            <person name="Barrero R.A."/>
            <person name="Guerrero F.D."/>
            <person name="Moolhuijzen P."/>
            <person name="Goolsby J.A."/>
            <person name="Tidwell J."/>
            <person name="Bellgard S.E."/>
            <person name="Bellgard M.I."/>
        </authorList>
    </citation>
    <scope>NUCLEOTIDE SEQUENCE</scope>
    <source>
        <tissue evidence="2">Shoot tissue taken approximately 20 cm above the soil surface</tissue>
    </source>
</reference>
<organism evidence="2">
    <name type="scientific">Arundo donax</name>
    <name type="common">Giant reed</name>
    <name type="synonym">Donax arundinaceus</name>
    <dbReference type="NCBI Taxonomy" id="35708"/>
    <lineage>
        <taxon>Eukaryota</taxon>
        <taxon>Viridiplantae</taxon>
        <taxon>Streptophyta</taxon>
        <taxon>Embryophyta</taxon>
        <taxon>Tracheophyta</taxon>
        <taxon>Spermatophyta</taxon>
        <taxon>Magnoliopsida</taxon>
        <taxon>Liliopsida</taxon>
        <taxon>Poales</taxon>
        <taxon>Poaceae</taxon>
        <taxon>PACMAD clade</taxon>
        <taxon>Arundinoideae</taxon>
        <taxon>Arundineae</taxon>
        <taxon>Arundo</taxon>
    </lineage>
</organism>
<dbReference type="EMBL" id="GBRH01230996">
    <property type="protein sequence ID" value="JAD66899.1"/>
    <property type="molecule type" value="Transcribed_RNA"/>
</dbReference>
<keyword evidence="1" id="KW-1133">Transmembrane helix</keyword>
<evidence type="ECO:0000256" key="1">
    <source>
        <dbReference type="SAM" id="Phobius"/>
    </source>
</evidence>
<proteinExistence type="predicted"/>
<keyword evidence="1" id="KW-0472">Membrane</keyword>
<keyword evidence="1" id="KW-0812">Transmembrane</keyword>
<name>A0A0A9BS54_ARUDO</name>
<accession>A0A0A9BS54</accession>
<protein>
    <submittedName>
        <fullName evidence="2">Uncharacterized protein</fullName>
    </submittedName>
</protein>
<dbReference type="AlphaFoldDB" id="A0A0A9BS54"/>